<evidence type="ECO:0000256" key="2">
    <source>
        <dbReference type="SAM" id="Phobius"/>
    </source>
</evidence>
<dbReference type="InterPro" id="IPR052894">
    <property type="entry name" value="AsmA-related"/>
</dbReference>
<evidence type="ECO:0000313" key="4">
    <source>
        <dbReference type="Proteomes" id="UP001522662"/>
    </source>
</evidence>
<evidence type="ECO:0000256" key="1">
    <source>
        <dbReference type="SAM" id="MobiDB-lite"/>
    </source>
</evidence>
<dbReference type="PANTHER" id="PTHR30441:SF4">
    <property type="entry name" value="PROTEIN ASMA"/>
    <property type="match status" value="1"/>
</dbReference>
<keyword evidence="3" id="KW-0614">Plasmid</keyword>
<dbReference type="EMBL" id="JALAYX010000001">
    <property type="protein sequence ID" value="MCJ8237394.1"/>
    <property type="molecule type" value="Genomic_DNA"/>
</dbReference>
<keyword evidence="2" id="KW-1133">Transmembrane helix</keyword>
<dbReference type="Proteomes" id="UP001522662">
    <property type="component" value="Unassembled WGS sequence"/>
</dbReference>
<gene>
    <name evidence="3" type="ORF">MKJ03_03580</name>
</gene>
<proteinExistence type="predicted"/>
<name>A0ABT0CW45_9HYPH</name>
<feature type="transmembrane region" description="Helical" evidence="2">
    <location>
        <begin position="28"/>
        <end position="47"/>
    </location>
</feature>
<dbReference type="Pfam" id="PF05359">
    <property type="entry name" value="DUF748"/>
    <property type="match status" value="1"/>
</dbReference>
<reference evidence="3 4" key="1">
    <citation type="submission" date="2022-03" db="EMBL/GenBank/DDBJ databases">
        <title>Rhizobium SSM4.3 sp. nov., isolated from Sediment (Gouqi Island).</title>
        <authorList>
            <person name="Chen G."/>
        </authorList>
    </citation>
    <scope>NUCLEOTIDE SEQUENCE [LARGE SCALE GENOMIC DNA]</scope>
    <source>
        <strain evidence="3 4">SSM4.3</strain>
        <plasmid evidence="3">unnamed</plasmid>
    </source>
</reference>
<accession>A0ABT0CW45</accession>
<protein>
    <submittedName>
        <fullName evidence="3">AsmA family protein</fullName>
    </submittedName>
</protein>
<keyword evidence="2" id="KW-0812">Transmembrane</keyword>
<evidence type="ECO:0000313" key="3">
    <source>
        <dbReference type="EMBL" id="MCJ8237394.1"/>
    </source>
</evidence>
<comment type="caution">
    <text evidence="3">The sequence shown here is derived from an EMBL/GenBank/DDBJ whole genome shotgun (WGS) entry which is preliminary data.</text>
</comment>
<dbReference type="RefSeq" id="WP_245134783.1">
    <property type="nucleotide sequence ID" value="NZ_CP128477.1"/>
</dbReference>
<organism evidence="3 4">
    <name type="scientific">Peteryoungia algae</name>
    <dbReference type="NCBI Taxonomy" id="2919917"/>
    <lineage>
        <taxon>Bacteria</taxon>
        <taxon>Pseudomonadati</taxon>
        <taxon>Pseudomonadota</taxon>
        <taxon>Alphaproteobacteria</taxon>
        <taxon>Hyphomicrobiales</taxon>
        <taxon>Rhizobiaceae</taxon>
        <taxon>Peteryoungia</taxon>
    </lineage>
</organism>
<keyword evidence="2" id="KW-0472">Membrane</keyword>
<dbReference type="PANTHER" id="PTHR30441">
    <property type="entry name" value="DUF748 DOMAIN-CONTAINING PROTEIN"/>
    <property type="match status" value="1"/>
</dbReference>
<dbReference type="InterPro" id="IPR008023">
    <property type="entry name" value="DUF748"/>
</dbReference>
<sequence>MIFSRRAGQSESPGSAGPGRRTRRLIKLVLSVVVFGALVSVSLRVAAPHLISSAVVRSAIESSMAQWAGHPVSIEDVAQLRFWPRPEVTLNGVSIRRAGDHPDEPFVEIQSLSAEFSLLSAVRGKPDFNDFRFEQPQIRIERDVDGRLDWSGDGLLNAAVREALATQTTAASDGDTKKTEIGSVEIVDGEITLIDARSGARIVADRINAKIDWPRLAAPLSGQATFNVQDRGLSLSLQTPTPLLLLGGAASQVDISASLPGMRGQLKGVIDLNRGRLEQADVDLSVSDVPQAASVLGLRVAGTERWQTASLKAQVTNAGDEWRFDNLEFKINGSPGDGILTLKKRTGAKPLLIGTVAVDLLKIDDFLQALSIDLGDRANVRLPSLTRWVDFDMRVSAATATAGNFQLTDLGASLTGGGDALKLVIGDTRFMGGALSARLSVSGHGVDQGVEIAVMMDRIDLGSLVSRLSPGSLSLKGTGSLTLDAKLAGPGWQRNVDAMSGRLDIRADNGEIGGLNAEGLRRMSTDRAYFQLSAAGTGEFDYRSLDMSVRFSEGSAEVEKARIVGERDTLVLSGIIPYSRQALALTGELSEVAPKAQTTAPLRFFIGGSWHDPVISPIPPLPAAGQ</sequence>
<keyword evidence="4" id="KW-1185">Reference proteome</keyword>
<feature type="region of interest" description="Disordered" evidence="1">
    <location>
        <begin position="1"/>
        <end position="20"/>
    </location>
</feature>
<geneLocation type="plasmid" evidence="3">
    <name>unnamed</name>
</geneLocation>